<dbReference type="AlphaFoldDB" id="A0A238D793"/>
<evidence type="ECO:0000313" key="4">
    <source>
        <dbReference type="EMBL" id="SBP89177.1"/>
    </source>
</evidence>
<dbReference type="NCBIfam" id="TIGR04416">
    <property type="entry name" value="group_II_RT_mat"/>
    <property type="match status" value="1"/>
</dbReference>
<sequence length="493" mass="56731">MMNGPEKSDSVVVAVKPANKAGPPVAEWVERRTGTKGNTEQPHTRRTQSRDSVSQELDCVRKAARQRKKEKFTALLHHVSVDLLRESFLALKRRAAPGVDGLTWQDYEAGLEVNLLDLHARVHSGGYRALPVRRRFIPKSGTDKQRPLGIAALEDKIVQRALVAVLNAIYEEDFLGFSYGFRPGRGQHDALDALSVAISGTPVNWILDADIRSFFDSVSQEWLLRFLGHRIGDERVIRLVRKWLKAGVLDDGEWSVSAEGTPQGAVISPLLANVYLHDVFDLWAKQWRGREATGNMIVVRYADDIVVGFQHEADARRFWDAMRTRFEQFGLEPHGEKTRLLEFGRYAAERRSRRGLGKPETFMFLGFVFICGRSRRGAFLLHRKTRGDRMRARLREIKATLRERMHAPIPSQGRWLASVLNGYFAYHAVPTNFRALGAFRHHVLNLWLRTLRRRSQRQNLTWERMTRIAEDWLPIPRILHPWPQQRFAVKHPR</sequence>
<dbReference type="PANTHER" id="PTHR34047">
    <property type="entry name" value="NUCLEAR INTRON MATURASE 1, MITOCHONDRIAL-RELATED"/>
    <property type="match status" value="1"/>
</dbReference>
<dbReference type="GO" id="GO:0003964">
    <property type="term" value="F:RNA-directed DNA polymerase activity"/>
    <property type="evidence" value="ECO:0007669"/>
    <property type="project" value="UniProtKB-KW"/>
</dbReference>
<dbReference type="EC" id="2.7.7.49" evidence="4"/>
<dbReference type="PROSITE" id="PS50878">
    <property type="entry name" value="RT_POL"/>
    <property type="match status" value="1"/>
</dbReference>
<keyword evidence="4" id="KW-0548">Nucleotidyltransferase</keyword>
<name>A0A238D793_THIDL</name>
<organism evidence="4 5">
    <name type="scientific">Thiomonas delicata</name>
    <name type="common">Thiomonas cuprina</name>
    <dbReference type="NCBI Taxonomy" id="364030"/>
    <lineage>
        <taxon>Bacteria</taxon>
        <taxon>Pseudomonadati</taxon>
        <taxon>Pseudomonadota</taxon>
        <taxon>Betaproteobacteria</taxon>
        <taxon>Burkholderiales</taxon>
        <taxon>Thiomonas</taxon>
    </lineage>
</organism>
<evidence type="ECO:0000259" key="3">
    <source>
        <dbReference type="PROSITE" id="PS50878"/>
    </source>
</evidence>
<dbReference type="RefSeq" id="WP_013106936.1">
    <property type="nucleotide sequence ID" value="NZ_LT592171.1"/>
</dbReference>
<dbReference type="SUPFAM" id="SSF56672">
    <property type="entry name" value="DNA/RNA polymerases"/>
    <property type="match status" value="1"/>
</dbReference>
<dbReference type="PANTHER" id="PTHR34047:SF8">
    <property type="entry name" value="PROTEIN YKFC"/>
    <property type="match status" value="1"/>
</dbReference>
<evidence type="ECO:0000256" key="1">
    <source>
        <dbReference type="ARBA" id="ARBA00034120"/>
    </source>
</evidence>
<keyword evidence="4" id="KW-0695">RNA-directed DNA polymerase</keyword>
<dbReference type="InterPro" id="IPR000477">
    <property type="entry name" value="RT_dom"/>
</dbReference>
<evidence type="ECO:0000256" key="2">
    <source>
        <dbReference type="SAM" id="MobiDB-lite"/>
    </source>
</evidence>
<protein>
    <submittedName>
        <fullName evidence="4">RNA-directed DNA polymerase (Reverse transcriptase)</fullName>
        <ecNumber evidence="4">2.7.7.49</ecNumber>
    </submittedName>
</protein>
<proteinExistence type="inferred from homology"/>
<keyword evidence="4" id="KW-0808">Transferase</keyword>
<reference evidence="4 5" key="1">
    <citation type="submission" date="2016-06" db="EMBL/GenBank/DDBJ databases">
        <authorList>
            <person name="Kjaerup R.B."/>
            <person name="Dalgaard T.S."/>
            <person name="Juul-Madsen H.R."/>
        </authorList>
    </citation>
    <scope>NUCLEOTIDE SEQUENCE [LARGE SCALE GENOMIC DNA]</scope>
    <source>
        <strain evidence="4 5">DSM 16361</strain>
    </source>
</reference>
<dbReference type="EMBL" id="FLMQ01000056">
    <property type="protein sequence ID" value="SBP89177.1"/>
    <property type="molecule type" value="Genomic_DNA"/>
</dbReference>
<dbReference type="InterPro" id="IPR030931">
    <property type="entry name" value="Group_II_RT_mat"/>
</dbReference>
<gene>
    <name evidence="4" type="primary">retA</name>
    <name evidence="4" type="ORF">THIARS_70797</name>
</gene>
<feature type="domain" description="Reverse transcriptase" evidence="3">
    <location>
        <begin position="118"/>
        <end position="369"/>
    </location>
</feature>
<dbReference type="InterPro" id="IPR043502">
    <property type="entry name" value="DNA/RNA_pol_sf"/>
</dbReference>
<dbReference type="Pfam" id="PF00078">
    <property type="entry name" value="RVT_1"/>
    <property type="match status" value="1"/>
</dbReference>
<dbReference type="CDD" id="cd01651">
    <property type="entry name" value="RT_G2_intron"/>
    <property type="match status" value="1"/>
</dbReference>
<dbReference type="InterPro" id="IPR051083">
    <property type="entry name" value="GrpII_Intron_Splice-Mob/Def"/>
</dbReference>
<comment type="similarity">
    <text evidence="1">Belongs to the bacterial reverse transcriptase family.</text>
</comment>
<keyword evidence="5" id="KW-1185">Reference proteome</keyword>
<dbReference type="Proteomes" id="UP000214566">
    <property type="component" value="Unassembled WGS sequence"/>
</dbReference>
<feature type="region of interest" description="Disordered" evidence="2">
    <location>
        <begin position="1"/>
        <end position="54"/>
    </location>
</feature>
<accession>A0A238D793</accession>
<evidence type="ECO:0000313" key="5">
    <source>
        <dbReference type="Proteomes" id="UP000214566"/>
    </source>
</evidence>